<evidence type="ECO:0000313" key="4">
    <source>
        <dbReference type="Proteomes" id="UP000318833"/>
    </source>
</evidence>
<dbReference type="Proteomes" id="UP000318833">
    <property type="component" value="Unassembled WGS sequence"/>
</dbReference>
<reference evidence="3 4" key="1">
    <citation type="submission" date="2019-07" db="EMBL/GenBank/DDBJ databases">
        <title>The draft genome sequence of Aquimarina algiphila M91.</title>
        <authorList>
            <person name="Meng X."/>
        </authorList>
    </citation>
    <scope>NUCLEOTIDE SEQUENCE [LARGE SCALE GENOMIC DNA]</scope>
    <source>
        <strain evidence="3 4">M91</strain>
    </source>
</reference>
<comment type="caution">
    <text evidence="3">The sequence shown here is derived from an EMBL/GenBank/DDBJ whole genome shotgun (WGS) entry which is preliminary data.</text>
</comment>
<dbReference type="PRINTS" id="PR01955">
    <property type="entry name" value="LANCFRANKIA"/>
</dbReference>
<feature type="binding site" evidence="1">
    <location>
        <position position="322"/>
    </location>
    <ligand>
        <name>Zn(2+)</name>
        <dbReference type="ChEBI" id="CHEBI:29105"/>
    </ligand>
</feature>
<feature type="binding site" evidence="1">
    <location>
        <position position="271"/>
    </location>
    <ligand>
        <name>Zn(2+)</name>
        <dbReference type="ChEBI" id="CHEBI:29105"/>
    </ligand>
</feature>
<dbReference type="AlphaFoldDB" id="A0A554VAU9"/>
<keyword evidence="2" id="KW-0175">Coiled coil</keyword>
<dbReference type="InterPro" id="IPR007822">
    <property type="entry name" value="LANC-like"/>
</dbReference>
<evidence type="ECO:0000256" key="1">
    <source>
        <dbReference type="PIRSR" id="PIRSR607822-1"/>
    </source>
</evidence>
<evidence type="ECO:0000256" key="2">
    <source>
        <dbReference type="SAM" id="Coils"/>
    </source>
</evidence>
<dbReference type="GO" id="GO:0046872">
    <property type="term" value="F:metal ion binding"/>
    <property type="evidence" value="ECO:0007669"/>
    <property type="project" value="UniProtKB-KW"/>
</dbReference>
<dbReference type="Pfam" id="PF05147">
    <property type="entry name" value="LANC_like"/>
    <property type="match status" value="1"/>
</dbReference>
<feature type="coiled-coil region" evidence="2">
    <location>
        <begin position="8"/>
        <end position="35"/>
    </location>
</feature>
<keyword evidence="1" id="KW-0862">Zinc</keyword>
<evidence type="ECO:0000313" key="3">
    <source>
        <dbReference type="EMBL" id="TSE03435.1"/>
    </source>
</evidence>
<dbReference type="RefSeq" id="WP_143918992.1">
    <property type="nucleotide sequence ID" value="NZ_CANMIK010000034.1"/>
</dbReference>
<gene>
    <name evidence="3" type="ORF">FOF46_29295</name>
</gene>
<proteinExistence type="predicted"/>
<evidence type="ECO:0008006" key="5">
    <source>
        <dbReference type="Google" id="ProtNLM"/>
    </source>
</evidence>
<dbReference type="Gene3D" id="1.50.10.20">
    <property type="match status" value="1"/>
</dbReference>
<accession>A0A554VAU9</accession>
<dbReference type="CDD" id="cd04793">
    <property type="entry name" value="LanC"/>
    <property type="match status" value="1"/>
</dbReference>
<sequence>MLKERNGMNQEQVLLEKLKEIAEILKKEYTHKEEIGVLSGISGIALFQFYYAKLMNEESHAEIGVELLGLVFQKINEGYTLPTFCSGIAGAAWAIELLQEEEFIDIDCDEVLSGLDTYLIQFIKNTESDQNFYDFLHGILGVGFYFVKRYQNTKSKTLKEKYKGLLLEIVALLQKTSQIEDNRAKWESYLIRDEDVKGYNLSFAHGITSIINFLSRLAAYDDFNKEVVTLLQQSVKYIFSLKNKEGTDSSSFPSWITCDNKKSESSRLAWCYGDLGIGITLWRVGKVLDNTKYKNEAVAILKHAAKRRDLTETSINDAGLCHGAFGVMHMYNYMYIETRDPIFEETAGFWMNVGLDMAVHKKGHAGYMQWVGGEHPGWRTEISVLEGIAGIGLSILSYLAPFDTKWDECLLIG</sequence>
<dbReference type="SMART" id="SM01260">
    <property type="entry name" value="LANC_like"/>
    <property type="match status" value="1"/>
</dbReference>
<dbReference type="PANTHER" id="PTHR12736:SF21">
    <property type="entry name" value="LANC-LIKE PROTEIN 2"/>
    <property type="match status" value="1"/>
</dbReference>
<dbReference type="EMBL" id="VLNR01000111">
    <property type="protein sequence ID" value="TSE03435.1"/>
    <property type="molecule type" value="Genomic_DNA"/>
</dbReference>
<dbReference type="GO" id="GO:0005886">
    <property type="term" value="C:plasma membrane"/>
    <property type="evidence" value="ECO:0007669"/>
    <property type="project" value="TreeGrafter"/>
</dbReference>
<organism evidence="3 4">
    <name type="scientific">Aquimarina algiphila</name>
    <dbReference type="NCBI Taxonomy" id="2047982"/>
    <lineage>
        <taxon>Bacteria</taxon>
        <taxon>Pseudomonadati</taxon>
        <taxon>Bacteroidota</taxon>
        <taxon>Flavobacteriia</taxon>
        <taxon>Flavobacteriales</taxon>
        <taxon>Flavobacteriaceae</taxon>
        <taxon>Aquimarina</taxon>
    </lineage>
</organism>
<protein>
    <recommendedName>
        <fullName evidence="5">Lanthionine synthetase C family protein</fullName>
    </recommendedName>
</protein>
<dbReference type="SUPFAM" id="SSF158745">
    <property type="entry name" value="LanC-like"/>
    <property type="match status" value="1"/>
</dbReference>
<dbReference type="InterPro" id="IPR033889">
    <property type="entry name" value="LanC"/>
</dbReference>
<keyword evidence="4" id="KW-1185">Reference proteome</keyword>
<dbReference type="GO" id="GO:0031179">
    <property type="term" value="P:peptide modification"/>
    <property type="evidence" value="ECO:0007669"/>
    <property type="project" value="InterPro"/>
</dbReference>
<feature type="binding site" evidence="1">
    <location>
        <position position="321"/>
    </location>
    <ligand>
        <name>Zn(2+)</name>
        <dbReference type="ChEBI" id="CHEBI:29105"/>
    </ligand>
</feature>
<keyword evidence="1" id="KW-0479">Metal-binding</keyword>
<dbReference type="PRINTS" id="PR01950">
    <property type="entry name" value="LANCSUPER"/>
</dbReference>
<name>A0A554VAU9_9FLAO</name>
<dbReference type="OrthoDB" id="6313827at2"/>
<dbReference type="PANTHER" id="PTHR12736">
    <property type="entry name" value="LANC-LIKE PROTEIN"/>
    <property type="match status" value="1"/>
</dbReference>